<sequence length="309" mass="33992">MNINVEIELRHLRYFVAVAEELHFGRAAQRLHLAQPPLSQQIRKLEQILDCSLFNRTSRSVRLTVAGEAFLERARRTLLNVSRDLEETRSIGRGEVGSLHIGFVGSAMLTILPAIFREYRAAYPGVQLHLHESFTAKVIEGMQSGTLDAGLLRDSDPTEGLDAATIYSEPFVIVLPSRHPRAGQKSISPTHLRDEPFIYYPRSAGSRAFEKPLSLCEEHGFRPHIVQEAQNWLTILRLIGAGLGVSIAPACVRRIAAPDVVCLPVRSNSGATGITSSIEIATFTGESRPIVRGFAQIVSAIAGKRIVTN</sequence>
<evidence type="ECO:0000313" key="6">
    <source>
        <dbReference type="EMBL" id="MFC5862978.1"/>
    </source>
</evidence>
<keyword evidence="2" id="KW-0805">Transcription regulation</keyword>
<evidence type="ECO:0000256" key="3">
    <source>
        <dbReference type="ARBA" id="ARBA00023125"/>
    </source>
</evidence>
<evidence type="ECO:0000256" key="1">
    <source>
        <dbReference type="ARBA" id="ARBA00009437"/>
    </source>
</evidence>
<dbReference type="PROSITE" id="PS50931">
    <property type="entry name" value="HTH_LYSR"/>
    <property type="match status" value="1"/>
</dbReference>
<comment type="similarity">
    <text evidence="1">Belongs to the LysR transcriptional regulatory family.</text>
</comment>
<dbReference type="CDD" id="cd08414">
    <property type="entry name" value="PBP2_LTTR_aromatics_like"/>
    <property type="match status" value="1"/>
</dbReference>
<protein>
    <submittedName>
        <fullName evidence="6">LysR substrate-binding domain-containing protein</fullName>
    </submittedName>
</protein>
<keyword evidence="4" id="KW-0804">Transcription</keyword>
<evidence type="ECO:0000256" key="2">
    <source>
        <dbReference type="ARBA" id="ARBA00023015"/>
    </source>
</evidence>
<dbReference type="InterPro" id="IPR005119">
    <property type="entry name" value="LysR_subst-bd"/>
</dbReference>
<dbReference type="PANTHER" id="PTHR30346">
    <property type="entry name" value="TRANSCRIPTIONAL DUAL REGULATOR HCAR-RELATED"/>
    <property type="match status" value="1"/>
</dbReference>
<evidence type="ECO:0000259" key="5">
    <source>
        <dbReference type="PROSITE" id="PS50931"/>
    </source>
</evidence>
<dbReference type="PRINTS" id="PR00039">
    <property type="entry name" value="HTHLYSR"/>
</dbReference>
<dbReference type="Gene3D" id="3.40.190.10">
    <property type="entry name" value="Periplasmic binding protein-like II"/>
    <property type="match status" value="2"/>
</dbReference>
<keyword evidence="3" id="KW-0238">DNA-binding</keyword>
<feature type="domain" description="HTH lysR-type" evidence="5">
    <location>
        <begin position="7"/>
        <end position="64"/>
    </location>
</feature>
<dbReference type="InterPro" id="IPR036388">
    <property type="entry name" value="WH-like_DNA-bd_sf"/>
</dbReference>
<dbReference type="Gene3D" id="1.10.10.10">
    <property type="entry name" value="Winged helix-like DNA-binding domain superfamily/Winged helix DNA-binding domain"/>
    <property type="match status" value="1"/>
</dbReference>
<dbReference type="PANTHER" id="PTHR30346:SF0">
    <property type="entry name" value="HCA OPERON TRANSCRIPTIONAL ACTIVATOR HCAR"/>
    <property type="match status" value="1"/>
</dbReference>
<comment type="caution">
    <text evidence="6">The sequence shown here is derived from an EMBL/GenBank/DDBJ whole genome shotgun (WGS) entry which is preliminary data.</text>
</comment>
<dbReference type="Pfam" id="PF00126">
    <property type="entry name" value="HTH_1"/>
    <property type="match status" value="1"/>
</dbReference>
<organism evidence="6 7">
    <name type="scientific">Acidicapsa dinghuensis</name>
    <dbReference type="NCBI Taxonomy" id="2218256"/>
    <lineage>
        <taxon>Bacteria</taxon>
        <taxon>Pseudomonadati</taxon>
        <taxon>Acidobacteriota</taxon>
        <taxon>Terriglobia</taxon>
        <taxon>Terriglobales</taxon>
        <taxon>Acidobacteriaceae</taxon>
        <taxon>Acidicapsa</taxon>
    </lineage>
</organism>
<keyword evidence="7" id="KW-1185">Reference proteome</keyword>
<dbReference type="RefSeq" id="WP_263339195.1">
    <property type="nucleotide sequence ID" value="NZ_JAGSYH010000005.1"/>
</dbReference>
<dbReference type="SUPFAM" id="SSF46785">
    <property type="entry name" value="Winged helix' DNA-binding domain"/>
    <property type="match status" value="1"/>
</dbReference>
<proteinExistence type="inferred from homology"/>
<reference evidence="7" key="1">
    <citation type="journal article" date="2019" name="Int. J. Syst. Evol. Microbiol.">
        <title>The Global Catalogue of Microorganisms (GCM) 10K type strain sequencing project: providing services to taxonomists for standard genome sequencing and annotation.</title>
        <authorList>
            <consortium name="The Broad Institute Genomics Platform"/>
            <consortium name="The Broad Institute Genome Sequencing Center for Infectious Disease"/>
            <person name="Wu L."/>
            <person name="Ma J."/>
        </authorList>
    </citation>
    <scope>NUCLEOTIDE SEQUENCE [LARGE SCALE GENOMIC DNA]</scope>
    <source>
        <strain evidence="7">JCM 4087</strain>
    </source>
</reference>
<dbReference type="InterPro" id="IPR036390">
    <property type="entry name" value="WH_DNA-bd_sf"/>
</dbReference>
<evidence type="ECO:0000256" key="4">
    <source>
        <dbReference type="ARBA" id="ARBA00023163"/>
    </source>
</evidence>
<evidence type="ECO:0000313" key="7">
    <source>
        <dbReference type="Proteomes" id="UP001596091"/>
    </source>
</evidence>
<name>A0ABW1EJ38_9BACT</name>
<dbReference type="Pfam" id="PF03466">
    <property type="entry name" value="LysR_substrate"/>
    <property type="match status" value="1"/>
</dbReference>
<accession>A0ABW1EJ38</accession>
<dbReference type="Proteomes" id="UP001596091">
    <property type="component" value="Unassembled WGS sequence"/>
</dbReference>
<dbReference type="SUPFAM" id="SSF53850">
    <property type="entry name" value="Periplasmic binding protein-like II"/>
    <property type="match status" value="1"/>
</dbReference>
<gene>
    <name evidence="6" type="ORF">ACFPT7_11795</name>
</gene>
<dbReference type="EMBL" id="JBHSPH010000003">
    <property type="protein sequence ID" value="MFC5862978.1"/>
    <property type="molecule type" value="Genomic_DNA"/>
</dbReference>
<dbReference type="InterPro" id="IPR000847">
    <property type="entry name" value="LysR_HTH_N"/>
</dbReference>